<protein>
    <recommendedName>
        <fullName evidence="3">DUF4263 domain-containing protein</fullName>
    </recommendedName>
</protein>
<evidence type="ECO:0000313" key="1">
    <source>
        <dbReference type="EMBL" id="GFJ84585.1"/>
    </source>
</evidence>
<dbReference type="AlphaFoldDB" id="A0A6V8KVI6"/>
<accession>A0A6V8KVI6</accession>
<reference evidence="1 2" key="1">
    <citation type="submission" date="2020-03" db="EMBL/GenBank/DDBJ databases">
        <title>Whole genome shotgun sequence of Phytohabitans houttuyneae NBRC 108639.</title>
        <authorList>
            <person name="Komaki H."/>
            <person name="Tamura T."/>
        </authorList>
    </citation>
    <scope>NUCLEOTIDE SEQUENCE [LARGE SCALE GENOMIC DNA]</scope>
    <source>
        <strain evidence="1 2">NBRC 108639</strain>
    </source>
</reference>
<name>A0A6V8KVI6_9ACTN</name>
<reference evidence="1 2" key="2">
    <citation type="submission" date="2020-03" db="EMBL/GenBank/DDBJ databases">
        <authorList>
            <person name="Ichikawa N."/>
            <person name="Kimura A."/>
            <person name="Kitahashi Y."/>
            <person name="Uohara A."/>
        </authorList>
    </citation>
    <scope>NUCLEOTIDE SEQUENCE [LARGE SCALE GENOMIC DNA]</scope>
    <source>
        <strain evidence="1 2">NBRC 108639</strain>
    </source>
</reference>
<comment type="caution">
    <text evidence="1">The sequence shown here is derived from an EMBL/GenBank/DDBJ whole genome shotgun (WGS) entry which is preliminary data.</text>
</comment>
<gene>
    <name evidence="1" type="ORF">Phou_087650</name>
</gene>
<keyword evidence="2" id="KW-1185">Reference proteome</keyword>
<proteinExistence type="predicted"/>
<organism evidence="1 2">
    <name type="scientific">Phytohabitans houttuyneae</name>
    <dbReference type="NCBI Taxonomy" id="1076126"/>
    <lineage>
        <taxon>Bacteria</taxon>
        <taxon>Bacillati</taxon>
        <taxon>Actinomycetota</taxon>
        <taxon>Actinomycetes</taxon>
        <taxon>Micromonosporales</taxon>
        <taxon>Micromonosporaceae</taxon>
    </lineage>
</organism>
<evidence type="ECO:0008006" key="3">
    <source>
        <dbReference type="Google" id="ProtNLM"/>
    </source>
</evidence>
<evidence type="ECO:0000313" key="2">
    <source>
        <dbReference type="Proteomes" id="UP000482800"/>
    </source>
</evidence>
<sequence length="323" mass="35194">MPSYPGAYRRFVGTTSPERSVWTGAITVSVPAPPLPSARAAVAGDRIETFAFSRNGIDSPGEQIRRLEALLSTGAVRTRTPSESKSAIVPSVVELIESSSLDEGSLKSIFDAFSRNEQLLPRLVELDAAGHLTHLIQQMRRLQGLSQLRLAVDNPAVSLPELCRLLRKEWWVFGGHLMPRITTKILPGAADDVIAMLRYDSAIHLVIVGPPAVPDLVVAVEGGGYALSPLVAAAEARARGLVRALDDHEEEVSEELPVEYRRPFVTILIGHPGHVPELDRRQVREEIRVRNTFVTGITVITYEELISVAEKTLAGTGEAVQEP</sequence>
<dbReference type="EMBL" id="BLPF01000003">
    <property type="protein sequence ID" value="GFJ84585.1"/>
    <property type="molecule type" value="Genomic_DNA"/>
</dbReference>
<dbReference type="Proteomes" id="UP000482800">
    <property type="component" value="Unassembled WGS sequence"/>
</dbReference>